<dbReference type="InterPro" id="IPR003760">
    <property type="entry name" value="PnrA-like"/>
</dbReference>
<dbReference type="PANTHER" id="PTHR43208:SF1">
    <property type="entry name" value="ABC TRANSPORTER SUBSTRATE-BINDING PROTEIN"/>
    <property type="match status" value="1"/>
</dbReference>
<accession>A0ABP6YAN3</accession>
<comment type="caution">
    <text evidence="4">The sequence shown here is derived from an EMBL/GenBank/DDBJ whole genome shotgun (WGS) entry which is preliminary data.</text>
</comment>
<gene>
    <name evidence="4" type="ORF">GCM10022419_071220</name>
</gene>
<keyword evidence="5" id="KW-1185">Reference proteome</keyword>
<dbReference type="PROSITE" id="PS51257">
    <property type="entry name" value="PROKAR_LIPOPROTEIN"/>
    <property type="match status" value="1"/>
</dbReference>
<sequence length="387" mass="40041">MKIRSRPSTALLAALLAASLTTACAANTAGTAAAPAAATAAGAPGKGSPAAGFIFVGPKDDYGYNQAAYQGSQAVAKAFPDVKVLTAENVPEDDNAARVMNSMIAKGAKIIFATSYGHLDAALKVAAEHPDVAVIQQGNLITGAVPKNSGTYFGTVYEPVYLAGIAAGKATKSNKLGYVYAFPINQTITNIDAFQRGAASVNPDARTYVVGTSSWCDPAKQAEAAANLLKQGVDVLTQHQDCTATVIKATEAAGMYTVGYHADASALAPKGWLTGSQWDWDALFTDIVKTAREGRFTGSPYNANFRVGLKTGDNPFVQAPFGPAVDAATKAEIDKARTRLGSAAGSPFAGPVKDQDGVVRIPEGTVPDYAAIEKIDYFVEGVVGKLP</sequence>
<feature type="chain" id="PRO_5046691616" evidence="2">
    <location>
        <begin position="26"/>
        <end position="387"/>
    </location>
</feature>
<evidence type="ECO:0000313" key="5">
    <source>
        <dbReference type="Proteomes" id="UP001500630"/>
    </source>
</evidence>
<dbReference type="EMBL" id="BAABDQ010000018">
    <property type="protein sequence ID" value="GAA3579502.1"/>
    <property type="molecule type" value="Genomic_DNA"/>
</dbReference>
<dbReference type="RefSeq" id="WP_345568733.1">
    <property type="nucleotide sequence ID" value="NZ_BAABDQ010000018.1"/>
</dbReference>
<feature type="domain" description="ABC transporter substrate-binding protein PnrA-like" evidence="3">
    <location>
        <begin position="51"/>
        <end position="312"/>
    </location>
</feature>
<evidence type="ECO:0000256" key="2">
    <source>
        <dbReference type="SAM" id="SignalP"/>
    </source>
</evidence>
<dbReference type="PANTHER" id="PTHR43208">
    <property type="entry name" value="ABC TRANSPORTER SUBSTRATE-BINDING PROTEIN"/>
    <property type="match status" value="1"/>
</dbReference>
<evidence type="ECO:0000256" key="1">
    <source>
        <dbReference type="ARBA" id="ARBA00022729"/>
    </source>
</evidence>
<evidence type="ECO:0000259" key="3">
    <source>
        <dbReference type="Pfam" id="PF02608"/>
    </source>
</evidence>
<keyword evidence="1 2" id="KW-0732">Signal</keyword>
<reference evidence="5" key="1">
    <citation type="journal article" date="2019" name="Int. J. Syst. Evol. Microbiol.">
        <title>The Global Catalogue of Microorganisms (GCM) 10K type strain sequencing project: providing services to taxonomists for standard genome sequencing and annotation.</title>
        <authorList>
            <consortium name="The Broad Institute Genomics Platform"/>
            <consortium name="The Broad Institute Genome Sequencing Center for Infectious Disease"/>
            <person name="Wu L."/>
            <person name="Ma J."/>
        </authorList>
    </citation>
    <scope>NUCLEOTIDE SEQUENCE [LARGE SCALE GENOMIC DNA]</scope>
    <source>
        <strain evidence="5">JCM 17326</strain>
    </source>
</reference>
<dbReference type="Gene3D" id="3.40.50.2300">
    <property type="match status" value="2"/>
</dbReference>
<name>A0ABP6YAN3_9ACTN</name>
<evidence type="ECO:0000313" key="4">
    <source>
        <dbReference type="EMBL" id="GAA3579502.1"/>
    </source>
</evidence>
<protein>
    <submittedName>
        <fullName evidence="4">BMP family ABC transporter substrate-binding protein</fullName>
    </submittedName>
</protein>
<dbReference type="CDD" id="cd19963">
    <property type="entry name" value="PBP1_BMP-like"/>
    <property type="match status" value="1"/>
</dbReference>
<dbReference type="Proteomes" id="UP001500630">
    <property type="component" value="Unassembled WGS sequence"/>
</dbReference>
<feature type="signal peptide" evidence="2">
    <location>
        <begin position="1"/>
        <end position="25"/>
    </location>
</feature>
<dbReference type="InterPro" id="IPR052910">
    <property type="entry name" value="ABC-Purine-Binding"/>
</dbReference>
<organism evidence="4 5">
    <name type="scientific">Nonomuraea rosea</name>
    <dbReference type="NCBI Taxonomy" id="638574"/>
    <lineage>
        <taxon>Bacteria</taxon>
        <taxon>Bacillati</taxon>
        <taxon>Actinomycetota</taxon>
        <taxon>Actinomycetes</taxon>
        <taxon>Streptosporangiales</taxon>
        <taxon>Streptosporangiaceae</taxon>
        <taxon>Nonomuraea</taxon>
    </lineage>
</organism>
<dbReference type="Pfam" id="PF02608">
    <property type="entry name" value="Bmp"/>
    <property type="match status" value="1"/>
</dbReference>
<proteinExistence type="predicted"/>